<dbReference type="PRINTS" id="PR00153">
    <property type="entry name" value="CSAPPISMRASE"/>
</dbReference>
<comment type="function">
    <text evidence="2">PPIases accelerate the folding of proteins. It catalyzes the cis-trans isomerization of proline imidic peptide bonds in oligopeptides.</text>
</comment>
<dbReference type="PROSITE" id="PS50072">
    <property type="entry name" value="CSA_PPIASE_2"/>
    <property type="match status" value="1"/>
</dbReference>
<evidence type="ECO:0000259" key="3">
    <source>
        <dbReference type="PROSITE" id="PS50072"/>
    </source>
</evidence>
<evidence type="ECO:0000313" key="5">
    <source>
        <dbReference type="Proteomes" id="UP001141552"/>
    </source>
</evidence>
<dbReference type="AlphaFoldDB" id="A0A9Q0G2X9"/>
<evidence type="ECO:0000256" key="1">
    <source>
        <dbReference type="ARBA" id="ARBA00007365"/>
    </source>
</evidence>
<dbReference type="EC" id="5.2.1.8" evidence="2"/>
<organism evidence="4 5">
    <name type="scientific">Turnera subulata</name>
    <dbReference type="NCBI Taxonomy" id="218843"/>
    <lineage>
        <taxon>Eukaryota</taxon>
        <taxon>Viridiplantae</taxon>
        <taxon>Streptophyta</taxon>
        <taxon>Embryophyta</taxon>
        <taxon>Tracheophyta</taxon>
        <taxon>Spermatophyta</taxon>
        <taxon>Magnoliopsida</taxon>
        <taxon>eudicotyledons</taxon>
        <taxon>Gunneridae</taxon>
        <taxon>Pentapetalae</taxon>
        <taxon>rosids</taxon>
        <taxon>fabids</taxon>
        <taxon>Malpighiales</taxon>
        <taxon>Passifloraceae</taxon>
        <taxon>Turnera</taxon>
    </lineage>
</organism>
<comment type="similarity">
    <text evidence="1 2">Belongs to the cyclophilin-type PPIase family.</text>
</comment>
<dbReference type="Proteomes" id="UP001141552">
    <property type="component" value="Unassembled WGS sequence"/>
</dbReference>
<evidence type="ECO:0000256" key="2">
    <source>
        <dbReference type="RuleBase" id="RU363019"/>
    </source>
</evidence>
<dbReference type="PANTHER" id="PTHR11071">
    <property type="entry name" value="PEPTIDYL-PROLYL CIS-TRANS ISOMERASE"/>
    <property type="match status" value="1"/>
</dbReference>
<proteinExistence type="inferred from homology"/>
<protein>
    <recommendedName>
        <fullName evidence="2">Peptidyl-prolyl cis-trans isomerase</fullName>
        <shortName evidence="2">PPIase</shortName>
        <ecNumber evidence="2">5.2.1.8</ecNumber>
    </recommendedName>
</protein>
<dbReference type="Pfam" id="PF00160">
    <property type="entry name" value="Pro_isomerase"/>
    <property type="match status" value="1"/>
</dbReference>
<dbReference type="Gene3D" id="2.40.100.10">
    <property type="entry name" value="Cyclophilin-like"/>
    <property type="match status" value="1"/>
</dbReference>
<keyword evidence="2 4" id="KW-0413">Isomerase</keyword>
<dbReference type="PANTHER" id="PTHR11071:SF541">
    <property type="entry name" value="PEPTIDYL-PROLYL CIS-TRANS ISOMERASE D"/>
    <property type="match status" value="1"/>
</dbReference>
<reference evidence="4" key="1">
    <citation type="submission" date="2022-02" db="EMBL/GenBank/DDBJ databases">
        <authorList>
            <person name="Henning P.M."/>
            <person name="McCubbin A.G."/>
            <person name="Shore J.S."/>
        </authorList>
    </citation>
    <scope>NUCLEOTIDE SEQUENCE</scope>
    <source>
        <strain evidence="4">F60SS</strain>
        <tissue evidence="4">Leaves</tissue>
    </source>
</reference>
<comment type="catalytic activity">
    <reaction evidence="2">
        <text>[protein]-peptidylproline (omega=180) = [protein]-peptidylproline (omega=0)</text>
        <dbReference type="Rhea" id="RHEA:16237"/>
        <dbReference type="Rhea" id="RHEA-COMP:10747"/>
        <dbReference type="Rhea" id="RHEA-COMP:10748"/>
        <dbReference type="ChEBI" id="CHEBI:83833"/>
        <dbReference type="ChEBI" id="CHEBI:83834"/>
        <dbReference type="EC" id="5.2.1.8"/>
    </reaction>
</comment>
<keyword evidence="2" id="KW-0697">Rotamase</keyword>
<name>A0A9Q0G2X9_9ROSI</name>
<feature type="domain" description="PPIase cyclophilin-type" evidence="3">
    <location>
        <begin position="4"/>
        <end position="119"/>
    </location>
</feature>
<dbReference type="GO" id="GO:0005737">
    <property type="term" value="C:cytoplasm"/>
    <property type="evidence" value="ECO:0007669"/>
    <property type="project" value="TreeGrafter"/>
</dbReference>
<dbReference type="EMBL" id="JAKUCV010002454">
    <property type="protein sequence ID" value="KAJ4842598.1"/>
    <property type="molecule type" value="Genomic_DNA"/>
</dbReference>
<evidence type="ECO:0000313" key="4">
    <source>
        <dbReference type="EMBL" id="KAJ4842598.1"/>
    </source>
</evidence>
<sequence length="190" mass="20407">MGIGVPFHRIVRGSMIQGGDISAGNGTGGESIYGLKFDDEKLDWKHERKGMLSMANSGPDTNGSQFFITTARPSHLLDGKHVVFGRVIQGMGVVRSIELVATDEGDFPTQDVVIADCGEIPEGEDDGNTYPEWLTDLVACWSKATDSVKALENERCKVGFDFLWSAEEGFDFGENGRKICGGGGRGVASV</sequence>
<comment type="caution">
    <text evidence="4">The sequence shown here is derived from an EMBL/GenBank/DDBJ whole genome shotgun (WGS) entry which is preliminary data.</text>
</comment>
<dbReference type="InterPro" id="IPR029000">
    <property type="entry name" value="Cyclophilin-like_dom_sf"/>
</dbReference>
<dbReference type="GO" id="GO:0006457">
    <property type="term" value="P:protein folding"/>
    <property type="evidence" value="ECO:0007669"/>
    <property type="project" value="TreeGrafter"/>
</dbReference>
<dbReference type="SUPFAM" id="SSF50891">
    <property type="entry name" value="Cyclophilin-like"/>
    <property type="match status" value="1"/>
</dbReference>
<dbReference type="GO" id="GO:0016018">
    <property type="term" value="F:cyclosporin A binding"/>
    <property type="evidence" value="ECO:0007669"/>
    <property type="project" value="TreeGrafter"/>
</dbReference>
<dbReference type="GO" id="GO:0003755">
    <property type="term" value="F:peptidyl-prolyl cis-trans isomerase activity"/>
    <property type="evidence" value="ECO:0007669"/>
    <property type="project" value="UniProtKB-UniRule"/>
</dbReference>
<dbReference type="InterPro" id="IPR002130">
    <property type="entry name" value="Cyclophilin-type_PPIase_dom"/>
</dbReference>
<gene>
    <name evidence="4" type="primary">CYP40_3</name>
    <name evidence="4" type="ORF">Tsubulata_025111</name>
</gene>
<keyword evidence="5" id="KW-1185">Reference proteome</keyword>
<accession>A0A9Q0G2X9</accession>
<dbReference type="OrthoDB" id="407558at2759"/>
<reference evidence="4" key="2">
    <citation type="journal article" date="2023" name="Plants (Basel)">
        <title>Annotation of the Turnera subulata (Passifloraceae) Draft Genome Reveals the S-Locus Evolved after the Divergence of Turneroideae from Passifloroideae in a Stepwise Manner.</title>
        <authorList>
            <person name="Henning P.M."/>
            <person name="Roalson E.H."/>
            <person name="Mir W."/>
            <person name="McCubbin A.G."/>
            <person name="Shore J.S."/>
        </authorList>
    </citation>
    <scope>NUCLEOTIDE SEQUENCE</scope>
    <source>
        <strain evidence="4">F60SS</strain>
    </source>
</reference>